<reference evidence="6 7" key="1">
    <citation type="journal article" date="2011" name="PLoS Pathog.">
        <title>Endophytic Life Strategies Decoded by Genome and Transcriptome Analyses of the Mutualistic Root Symbiont Piriformospora indica.</title>
        <authorList>
            <person name="Zuccaro A."/>
            <person name="Lahrmann U."/>
            <person name="Guldener U."/>
            <person name="Langen G."/>
            <person name="Pfiffi S."/>
            <person name="Biedenkopf D."/>
            <person name="Wong P."/>
            <person name="Samans B."/>
            <person name="Grimm C."/>
            <person name="Basiewicz M."/>
            <person name="Murat C."/>
            <person name="Martin F."/>
            <person name="Kogel K.H."/>
        </authorList>
    </citation>
    <scope>NUCLEOTIDE SEQUENCE [LARGE SCALE GENOMIC DNA]</scope>
    <source>
        <strain evidence="6 7">DSM 11827</strain>
    </source>
</reference>
<evidence type="ECO:0000313" key="6">
    <source>
        <dbReference type="EMBL" id="CCA70337.1"/>
    </source>
</evidence>
<organism evidence="6 7">
    <name type="scientific">Serendipita indica (strain DSM 11827)</name>
    <name type="common">Root endophyte fungus</name>
    <name type="synonym">Piriformospora indica</name>
    <dbReference type="NCBI Taxonomy" id="1109443"/>
    <lineage>
        <taxon>Eukaryota</taxon>
        <taxon>Fungi</taxon>
        <taxon>Dikarya</taxon>
        <taxon>Basidiomycota</taxon>
        <taxon>Agaricomycotina</taxon>
        <taxon>Agaricomycetes</taxon>
        <taxon>Sebacinales</taxon>
        <taxon>Serendipitaceae</taxon>
        <taxon>Serendipita</taxon>
    </lineage>
</organism>
<dbReference type="CDD" id="cd00200">
    <property type="entry name" value="WD40"/>
    <property type="match status" value="2"/>
</dbReference>
<feature type="repeat" description="WD" evidence="3">
    <location>
        <begin position="1165"/>
        <end position="1206"/>
    </location>
</feature>
<proteinExistence type="predicted"/>
<dbReference type="Pfam" id="PF00400">
    <property type="entry name" value="WD40"/>
    <property type="match status" value="11"/>
</dbReference>
<dbReference type="eggNOG" id="KOG0266">
    <property type="taxonomic scope" value="Eukaryota"/>
</dbReference>
<feature type="region of interest" description="Disordered" evidence="4">
    <location>
        <begin position="1"/>
        <end position="31"/>
    </location>
</feature>
<dbReference type="PRINTS" id="PR00320">
    <property type="entry name" value="GPROTEINBRPT"/>
</dbReference>
<accession>G4TG91</accession>
<dbReference type="InterPro" id="IPR036537">
    <property type="entry name" value="Adaptor_Cbl_N_dom_sf"/>
</dbReference>
<dbReference type="OrthoDB" id="538223at2759"/>
<dbReference type="InterPro" id="IPR001680">
    <property type="entry name" value="WD40_rpt"/>
</dbReference>
<feature type="repeat" description="WD" evidence="3">
    <location>
        <begin position="1076"/>
        <end position="1117"/>
    </location>
</feature>
<gene>
    <name evidence="6" type="ORF">PIIN_04276</name>
</gene>
<dbReference type="SUPFAM" id="SSF52540">
    <property type="entry name" value="P-loop containing nucleoside triphosphate hydrolases"/>
    <property type="match status" value="1"/>
</dbReference>
<feature type="repeat" description="WD" evidence="3">
    <location>
        <begin position="1208"/>
        <end position="1249"/>
    </location>
</feature>
<evidence type="ECO:0000256" key="4">
    <source>
        <dbReference type="SAM" id="MobiDB-lite"/>
    </source>
</evidence>
<dbReference type="InterPro" id="IPR015943">
    <property type="entry name" value="WD40/YVTN_repeat-like_dom_sf"/>
</dbReference>
<feature type="compositionally biased region" description="Polar residues" evidence="4">
    <location>
        <begin position="1"/>
        <end position="11"/>
    </location>
</feature>
<dbReference type="InterPro" id="IPR019775">
    <property type="entry name" value="WD40_repeat_CS"/>
</dbReference>
<dbReference type="GO" id="GO:0007166">
    <property type="term" value="P:cell surface receptor signaling pathway"/>
    <property type="evidence" value="ECO:0007669"/>
    <property type="project" value="InterPro"/>
</dbReference>
<dbReference type="Gene3D" id="1.20.930.20">
    <property type="entry name" value="Adaptor protein Cbl, N-terminal domain"/>
    <property type="match status" value="1"/>
</dbReference>
<evidence type="ECO:0000259" key="5">
    <source>
        <dbReference type="Pfam" id="PF24883"/>
    </source>
</evidence>
<dbReference type="InterPro" id="IPR056884">
    <property type="entry name" value="NPHP3-like_N"/>
</dbReference>
<dbReference type="InParanoid" id="G4TG91"/>
<dbReference type="InterPro" id="IPR036322">
    <property type="entry name" value="WD40_repeat_dom_sf"/>
</dbReference>
<dbReference type="Gene3D" id="3.40.50.300">
    <property type="entry name" value="P-loop containing nucleotide triphosphate hydrolases"/>
    <property type="match status" value="1"/>
</dbReference>
<sequence length="1291" mass="143257">MSTQKTSKQPQSMNSSGSSSSTNGSSSKRNQMRDTVIVGLDIVANIAEGSDILAPLKAACRTTKLILEVTQAVENNREEWKSLSRRLEGYTSALEERTALIETYDPRERAIVQGFRQPLIRYLQFLKSTYDTVIEIEKRSRSKIGFFKAFSKVKTDAGEIIRLNRDVEDQHRQFMEALTLFIGLRVRVIEENTKNIQANVDATAILQLPTVPFVASSVHSTCLKGTREAVLQTIWHWADDDASEKPIFWLCDIAGSGKSTVAMSAVETWQKQGVLGGFFFFSIASSEGSTTEKFCSAIARDMAHYIPELAPHVAAAVKRNPSFMRSSLDEQFQMLVCDPVHHRQGRVILVIDALDECKSGPRRRELVDALSAAVRKSKNLKIFITSRPDPVVQAVLGSLSIKAKLEDRLHDVKHRDNVDDIALYIHQSLNGVLSHDKRQRLVKKANGLFIWASTACQMLTRETIMSSPEDIYDRLISMEQTGVIDNVYDLVFERTDSEYHEVMCTMLALLLAAFEPITVDDLDDLMKHGKIRGSAKALVQNLGSVLSRDETTNLIQFRHPTLVEYLRRCSIDPANGSRNKLRINVIDAHGQAASWCFKRLKSPTEGLRFNICQIESSFYLNRQIPDLDTKVTKLIPSRLRYASSHWSFHLAETDEKWRERLKNDVQHIIKSPFVLYWMEILSFTGGVPRAIAGFRAVTRQIGLDDGIRRSMTEIRRFMMAFAVPIQDSAPHIYISALPFTPKESALHIEGLKMCPNTLTVTQGLEEFYPGLPMALRGHEAPVWGVAFSPDGSRIVSSSSDKTIRVWDADTGQPFGEPLRGHERSVDAVAFSRDGSRIVSGSYDTTIRQWETESRRPLGEPIRGHQYKVNAVAFSPDGLQIVSGSDDKMVRLWDADTGLPSRKPLQGHKSSVLSVAFSPDGSQIVSGSFDKTIRLWDVSSSQSLGEPLRGHESSVLVVAFSPDGSRIVSGSADNTIRIWDAQSCQLLGNPLYGHEGYVSAVSFSPDGSRIVSGSYDATLRLWDVDSGQPLGEPFRGHESAVWAVSFSPDGVRIASGANDKTIRLWDADSGEPLGEPHQGHREWVSDVKFSSDGSQILSHSDWEDIRLWDAYSGKPLEEQQGSEVESAIYAFDAQRSPDNLQIFYTPSDNTIRLWNEESGEPLGEPFQGHEGIVNSVSFSPDGSRIASGSNDCTIRLWDVKSGQPLGEPLRGHDDPVNSVSFSSDGSRVVSGSNDTTLRLWDVDSCQQVGHPLRGHEGSVLSVAFSPGGSRIVSGSKDKTIRVWDAEIGECGH</sequence>
<dbReference type="Gene3D" id="2.130.10.10">
    <property type="entry name" value="YVTN repeat-like/Quinoprotein amine dehydrogenase"/>
    <property type="match status" value="6"/>
</dbReference>
<dbReference type="InterPro" id="IPR059179">
    <property type="entry name" value="MLKL-like_MCAfunc"/>
</dbReference>
<feature type="repeat" description="WD" evidence="3">
    <location>
        <begin position="990"/>
        <end position="1031"/>
    </location>
</feature>
<feature type="repeat" description="WD" evidence="3">
    <location>
        <begin position="947"/>
        <end position="988"/>
    </location>
</feature>
<dbReference type="HOGENOM" id="CLU_000288_6_3_1"/>
<feature type="compositionally biased region" description="Low complexity" evidence="4">
    <location>
        <begin position="12"/>
        <end position="27"/>
    </location>
</feature>
<protein>
    <recommendedName>
        <fullName evidence="5">Nephrocystin 3-like N-terminal domain-containing protein</fullName>
    </recommendedName>
</protein>
<dbReference type="Proteomes" id="UP000007148">
    <property type="component" value="Unassembled WGS sequence"/>
</dbReference>
<dbReference type="InterPro" id="IPR027417">
    <property type="entry name" value="P-loop_NTPase"/>
</dbReference>
<feature type="repeat" description="WD" evidence="3">
    <location>
        <begin position="818"/>
        <end position="859"/>
    </location>
</feature>
<evidence type="ECO:0000256" key="2">
    <source>
        <dbReference type="ARBA" id="ARBA00022737"/>
    </source>
</evidence>
<dbReference type="GO" id="GO:1990234">
    <property type="term" value="C:transferase complex"/>
    <property type="evidence" value="ECO:0007669"/>
    <property type="project" value="UniProtKB-ARBA"/>
</dbReference>
<dbReference type="eggNOG" id="KOG0271">
    <property type="taxonomic scope" value="Eukaryota"/>
</dbReference>
<feature type="repeat" description="WD" evidence="3">
    <location>
        <begin position="904"/>
        <end position="945"/>
    </location>
</feature>
<keyword evidence="7" id="KW-1185">Reference proteome</keyword>
<feature type="repeat" description="WD" evidence="3">
    <location>
        <begin position="1251"/>
        <end position="1291"/>
    </location>
</feature>
<dbReference type="SUPFAM" id="SSF50978">
    <property type="entry name" value="WD40 repeat-like"/>
    <property type="match status" value="2"/>
</dbReference>
<evidence type="ECO:0000256" key="3">
    <source>
        <dbReference type="PROSITE-ProRule" id="PRU00221"/>
    </source>
</evidence>
<comment type="caution">
    <text evidence="6">The sequence shown here is derived from an EMBL/GenBank/DDBJ whole genome shotgun (WGS) entry which is preliminary data.</text>
</comment>
<evidence type="ECO:0000313" key="7">
    <source>
        <dbReference type="Proteomes" id="UP000007148"/>
    </source>
</evidence>
<dbReference type="PROSITE" id="PS00678">
    <property type="entry name" value="WD_REPEATS_1"/>
    <property type="match status" value="9"/>
</dbReference>
<dbReference type="PANTHER" id="PTHR22847">
    <property type="entry name" value="WD40 REPEAT PROTEIN"/>
    <property type="match status" value="1"/>
</dbReference>
<dbReference type="EMBL" id="CAFZ01000079">
    <property type="protein sequence ID" value="CCA70337.1"/>
    <property type="molecule type" value="Genomic_DNA"/>
</dbReference>
<evidence type="ECO:0000256" key="1">
    <source>
        <dbReference type="ARBA" id="ARBA00022574"/>
    </source>
</evidence>
<dbReference type="SMART" id="SM00320">
    <property type="entry name" value="WD40"/>
    <property type="match status" value="12"/>
</dbReference>
<feature type="repeat" description="WD" evidence="3">
    <location>
        <begin position="861"/>
        <end position="902"/>
    </location>
</feature>
<dbReference type="PANTHER" id="PTHR22847:SF637">
    <property type="entry name" value="WD REPEAT DOMAIN 5B"/>
    <property type="match status" value="1"/>
</dbReference>
<name>G4TG91_SERID</name>
<dbReference type="PROSITE" id="PS50082">
    <property type="entry name" value="WD_REPEATS_2"/>
    <property type="match status" value="11"/>
</dbReference>
<keyword evidence="2" id="KW-0677">Repeat</keyword>
<dbReference type="InterPro" id="IPR020472">
    <property type="entry name" value="WD40_PAC1"/>
</dbReference>
<keyword evidence="1 3" id="KW-0853">WD repeat</keyword>
<dbReference type="OMA" id="TTTGIEC"/>
<feature type="repeat" description="WD" evidence="3">
    <location>
        <begin position="775"/>
        <end position="816"/>
    </location>
</feature>
<feature type="repeat" description="WD" evidence="3">
    <location>
        <begin position="1033"/>
        <end position="1074"/>
    </location>
</feature>
<dbReference type="Pfam" id="PF24883">
    <property type="entry name" value="NPHP3_N"/>
    <property type="match status" value="1"/>
</dbReference>
<feature type="domain" description="Nephrocystin 3-like N-terminal" evidence="5">
    <location>
        <begin position="226"/>
        <end position="387"/>
    </location>
</feature>
<dbReference type="PROSITE" id="PS50294">
    <property type="entry name" value="WD_REPEATS_REGION"/>
    <property type="match status" value="11"/>
</dbReference>
<dbReference type="STRING" id="1109443.G4TG91"/>
<dbReference type="CDD" id="cd21037">
    <property type="entry name" value="MLKL_NTD"/>
    <property type="match status" value="1"/>
</dbReference>